<dbReference type="InterPro" id="IPR058925">
    <property type="entry name" value="zf-C2H2_AcuF"/>
</dbReference>
<evidence type="ECO:0000313" key="3">
    <source>
        <dbReference type="EMBL" id="RDW93385.1"/>
    </source>
</evidence>
<dbReference type="GO" id="GO:0009116">
    <property type="term" value="P:nucleoside metabolic process"/>
    <property type="evidence" value="ECO:0007669"/>
    <property type="project" value="InterPro"/>
</dbReference>
<feature type="region of interest" description="Disordered" evidence="1">
    <location>
        <begin position="516"/>
        <end position="565"/>
    </location>
</feature>
<name>A0A3D8T4A7_9EURO</name>
<dbReference type="Pfam" id="PF26082">
    <property type="entry name" value="zf-C2H2_AcuF"/>
    <property type="match status" value="1"/>
</dbReference>
<reference evidence="3 4" key="1">
    <citation type="journal article" date="2018" name="IMA Fungus">
        <title>IMA Genome-F 9: Draft genome sequence of Annulohypoxylon stygium, Aspergillus mulundensis, Berkeleyomyces basicola (syn. Thielaviopsis basicola), Ceratocystis smalleyi, two Cercospora beticola strains, Coleophoma cylindrospora, Fusarium fracticaudum, Phialophora cf. hyalina, and Morchella septimelata.</title>
        <authorList>
            <person name="Wingfield B.D."/>
            <person name="Bills G.F."/>
            <person name="Dong Y."/>
            <person name="Huang W."/>
            <person name="Nel W.J."/>
            <person name="Swalarsk-Parry B.S."/>
            <person name="Vaghefi N."/>
            <person name="Wilken P.M."/>
            <person name="An Z."/>
            <person name="de Beer Z.W."/>
            <person name="De Vos L."/>
            <person name="Chen L."/>
            <person name="Duong T.A."/>
            <person name="Gao Y."/>
            <person name="Hammerbacher A."/>
            <person name="Kikkert J.R."/>
            <person name="Li Y."/>
            <person name="Li H."/>
            <person name="Li K."/>
            <person name="Li Q."/>
            <person name="Liu X."/>
            <person name="Ma X."/>
            <person name="Naidoo K."/>
            <person name="Pethybridge S.J."/>
            <person name="Sun J."/>
            <person name="Steenkamp E.T."/>
            <person name="van der Nest M.A."/>
            <person name="van Wyk S."/>
            <person name="Wingfield M.J."/>
            <person name="Xiong C."/>
            <person name="Yue Q."/>
            <person name="Zhang X."/>
        </authorList>
    </citation>
    <scope>NUCLEOTIDE SEQUENCE [LARGE SCALE GENOMIC DNA]</scope>
    <source>
        <strain evidence="3 4">DSM 5745</strain>
    </source>
</reference>
<evidence type="ECO:0000313" key="4">
    <source>
        <dbReference type="Proteomes" id="UP000256690"/>
    </source>
</evidence>
<protein>
    <recommendedName>
        <fullName evidence="2">C2H2-type domain-containing protein</fullName>
    </recommendedName>
</protein>
<sequence length="913" mass="101902">MTETEEVDRQSLAQVGLETMTLFAKAKGKATSVASRGSLPVARIAAEADRFELWAVNLGLFVSGHGSLDYRVREAESISRTLLRFLMSLNESLAEVLEYGSDTDAAIDTERESPAGIANVEVLHEETDSDTDLLLDGIKDPIDRLYKLATWIRTPSSRFGSAKALCYEKADPETGVNLLETFEHFDYDYVSSLFLEYQKVRAKGEVSPSEPEGIEEGNEGDNLWEPIRTVLREHAAQIENKAESFLVSRIARANVRRRQQFAYWKRHQEKLHQHSQATTEAFVSHPEERETRVGDEAGVNPEGHILEPRPWVAPAPTITTATNLNIQNLTIHENRTEVTVSEYAPSVWKPGKEIVDFPSAPNLSPSEKFFECPYCFIMCPRALSQPKAWRAHLLHDLRPYICTYKDCRQGDQLYDRRQDWVQHEVSFHQGVFRCPEHPDLTYNTTEEFRGHLRHAHREFSNSVSGTVTNLAIVSPPIIPDRPCPVCSLSLLTATELQNHIALHLERMALFSLPRSVRTEDDDGEGDSQKANIVLDDSRDGDFDEHDDNVARAESPVHSLSGADSGLDAGEPIPLPEEMKCLESRSDAGTESAFRVGIICTDADVLNALVSLTSIFQPAAFDESDVVFHRLRFGEHPVAILCLSPAQLAEGAGVELMVSSFPCIRFAFLVSTAGGAPQSVRLGDVVVQNGSTWWWEQVRGRNMIHQGNESKVPSTVLRELIDFLKRNEVLDAAEAPPEFFLPRGRYAKPLDSDDRVFQPGYTHVRGADCTRCGPEKLIQRENRPPRLHYGGIAAGPRLMDAMLRDHIHQTTQAICFATEPGIAQGKYPCVIVQGIADYADSHPIDDRWRLYAVGSAALFVSLVLKELSAAAVEQMPTARDAAADEEADETQRRNELEFVYSPARLGQTGRFGYF</sequence>
<dbReference type="RefSeq" id="XP_026608568.1">
    <property type="nucleotide sequence ID" value="XM_026742723.1"/>
</dbReference>
<dbReference type="SMART" id="SM00355">
    <property type="entry name" value="ZnF_C2H2"/>
    <property type="match status" value="4"/>
</dbReference>
<comment type="caution">
    <text evidence="3">The sequence shown here is derived from an EMBL/GenBank/DDBJ whole genome shotgun (WGS) entry which is preliminary data.</text>
</comment>
<dbReference type="Gene3D" id="3.40.50.1580">
    <property type="entry name" value="Nucleoside phosphorylase domain"/>
    <property type="match status" value="1"/>
</dbReference>
<evidence type="ECO:0000259" key="2">
    <source>
        <dbReference type="PROSITE" id="PS00028"/>
    </source>
</evidence>
<dbReference type="EMBL" id="PVWQ01000001">
    <property type="protein sequence ID" value="RDW93385.1"/>
    <property type="molecule type" value="Genomic_DNA"/>
</dbReference>
<dbReference type="PANTHER" id="PTHR35391:SF7">
    <property type="entry name" value="C2H2-TYPE DOMAIN-CONTAINING PROTEIN"/>
    <property type="match status" value="1"/>
</dbReference>
<dbReference type="PANTHER" id="PTHR35391">
    <property type="entry name" value="C2H2-TYPE DOMAIN-CONTAINING PROTEIN-RELATED"/>
    <property type="match status" value="1"/>
</dbReference>
<evidence type="ECO:0000256" key="1">
    <source>
        <dbReference type="SAM" id="MobiDB-lite"/>
    </source>
</evidence>
<dbReference type="GeneID" id="38111077"/>
<dbReference type="GO" id="GO:0003824">
    <property type="term" value="F:catalytic activity"/>
    <property type="evidence" value="ECO:0007669"/>
    <property type="project" value="InterPro"/>
</dbReference>
<gene>
    <name evidence="3" type="ORF">DSM5745_00707</name>
</gene>
<feature type="region of interest" description="Disordered" evidence="1">
    <location>
        <begin position="274"/>
        <end position="308"/>
    </location>
</feature>
<feature type="domain" description="C2H2-type" evidence="2">
    <location>
        <begin position="483"/>
        <end position="503"/>
    </location>
</feature>
<dbReference type="Proteomes" id="UP000256690">
    <property type="component" value="Unassembled WGS sequence"/>
</dbReference>
<dbReference type="STRING" id="1810919.A0A3D8T4A7"/>
<proteinExistence type="predicted"/>
<dbReference type="InterPro" id="IPR035994">
    <property type="entry name" value="Nucleoside_phosphorylase_sf"/>
</dbReference>
<organism evidence="3 4">
    <name type="scientific">Aspergillus mulundensis</name>
    <dbReference type="NCBI Taxonomy" id="1810919"/>
    <lineage>
        <taxon>Eukaryota</taxon>
        <taxon>Fungi</taxon>
        <taxon>Dikarya</taxon>
        <taxon>Ascomycota</taxon>
        <taxon>Pezizomycotina</taxon>
        <taxon>Eurotiomycetes</taxon>
        <taxon>Eurotiomycetidae</taxon>
        <taxon>Eurotiales</taxon>
        <taxon>Aspergillaceae</taxon>
        <taxon>Aspergillus</taxon>
        <taxon>Aspergillus subgen. Nidulantes</taxon>
    </lineage>
</organism>
<dbReference type="AlphaFoldDB" id="A0A3D8T4A7"/>
<dbReference type="PROSITE" id="PS00028">
    <property type="entry name" value="ZINC_FINGER_C2H2_1"/>
    <property type="match status" value="1"/>
</dbReference>
<keyword evidence="4" id="KW-1185">Reference proteome</keyword>
<dbReference type="InterPro" id="IPR013087">
    <property type="entry name" value="Znf_C2H2_type"/>
</dbReference>
<accession>A0A3D8T4A7</accession>
<dbReference type="SUPFAM" id="SSF53167">
    <property type="entry name" value="Purine and uridine phosphorylases"/>
    <property type="match status" value="1"/>
</dbReference>
<dbReference type="OrthoDB" id="6133115at2759"/>
<feature type="compositionally biased region" description="Basic and acidic residues" evidence="1">
    <location>
        <begin position="285"/>
        <end position="295"/>
    </location>
</feature>